<organism evidence="2 3">
    <name type="scientific">Murinocardiopsis flavida</name>
    <dbReference type="NCBI Taxonomy" id="645275"/>
    <lineage>
        <taxon>Bacteria</taxon>
        <taxon>Bacillati</taxon>
        <taxon>Actinomycetota</taxon>
        <taxon>Actinomycetes</taxon>
        <taxon>Streptosporangiales</taxon>
        <taxon>Nocardiopsidaceae</taxon>
        <taxon>Murinocardiopsis</taxon>
    </lineage>
</organism>
<evidence type="ECO:0000256" key="1">
    <source>
        <dbReference type="SAM" id="Phobius"/>
    </source>
</evidence>
<feature type="transmembrane region" description="Helical" evidence="1">
    <location>
        <begin position="132"/>
        <end position="149"/>
    </location>
</feature>
<evidence type="ECO:0000313" key="3">
    <source>
        <dbReference type="Proteomes" id="UP000240542"/>
    </source>
</evidence>
<keyword evidence="1" id="KW-0812">Transmembrane</keyword>
<comment type="caution">
    <text evidence="2">The sequence shown here is derived from an EMBL/GenBank/DDBJ whole genome shotgun (WGS) entry which is preliminary data.</text>
</comment>
<keyword evidence="1" id="KW-0472">Membrane</keyword>
<dbReference type="AlphaFoldDB" id="A0A2P8CXM0"/>
<reference evidence="2 3" key="1">
    <citation type="submission" date="2018-03" db="EMBL/GenBank/DDBJ databases">
        <title>Genomic Encyclopedia of Archaeal and Bacterial Type Strains, Phase II (KMG-II): from individual species to whole genera.</title>
        <authorList>
            <person name="Goeker M."/>
        </authorList>
    </citation>
    <scope>NUCLEOTIDE SEQUENCE [LARGE SCALE GENOMIC DNA]</scope>
    <source>
        <strain evidence="2 3">DSM 45312</strain>
    </source>
</reference>
<dbReference type="OrthoDB" id="3425286at2"/>
<keyword evidence="1" id="KW-1133">Transmembrane helix</keyword>
<proteinExistence type="predicted"/>
<keyword evidence="3" id="KW-1185">Reference proteome</keyword>
<dbReference type="RefSeq" id="WP_106586143.1">
    <property type="nucleotide sequence ID" value="NZ_PYGA01000025.1"/>
</dbReference>
<sequence>MSAPHQDPADKPRTPSAAVAFAHTPVMTATIFTWLLLTSDGMPAPMSENLVHLLPAAGAVLLASGLYLKMRDVRHPFVLSALAALASIFCVAFCLEAHAARPTGGWTLLFIAIPALLVFTALKIVARIPRDGLRLPAAMAAVAAMLLLIDGSMRYVEARGEQREASEQLLRYDTVAVLDAPGWTLTHAYASSDFPELVYRDLLGRTVLIGSTPHRLPAGQDTEESFSADVLAPEKCGTGTELPGEVRCEKRAGLLVVTMEPAYTDSELGDDEHRWPFGWTEVRTESADGRYVRLRSDAPGVDLVGLAGSIEEAAPTAPEATETSCLLRCPVWRNYS</sequence>
<gene>
    <name evidence="2" type="ORF">CLV63_12593</name>
</gene>
<protein>
    <submittedName>
        <fullName evidence="2">Uncharacterized protein</fullName>
    </submittedName>
</protein>
<name>A0A2P8CXM0_9ACTN</name>
<feature type="transmembrane region" description="Helical" evidence="1">
    <location>
        <begin position="50"/>
        <end position="70"/>
    </location>
</feature>
<dbReference type="Proteomes" id="UP000240542">
    <property type="component" value="Unassembled WGS sequence"/>
</dbReference>
<feature type="transmembrane region" description="Helical" evidence="1">
    <location>
        <begin position="76"/>
        <end position="95"/>
    </location>
</feature>
<feature type="transmembrane region" description="Helical" evidence="1">
    <location>
        <begin position="20"/>
        <end position="38"/>
    </location>
</feature>
<dbReference type="EMBL" id="PYGA01000025">
    <property type="protein sequence ID" value="PSK89699.1"/>
    <property type="molecule type" value="Genomic_DNA"/>
</dbReference>
<evidence type="ECO:0000313" key="2">
    <source>
        <dbReference type="EMBL" id="PSK89699.1"/>
    </source>
</evidence>
<accession>A0A2P8CXM0</accession>
<feature type="transmembrane region" description="Helical" evidence="1">
    <location>
        <begin position="107"/>
        <end position="126"/>
    </location>
</feature>